<keyword evidence="4" id="KW-0067">ATP-binding</keyword>
<keyword evidence="2" id="KW-0547">Nucleotide-binding</keyword>
<keyword evidence="3 7" id="KW-0418">Kinase</keyword>
<keyword evidence="8" id="KW-1185">Reference proteome</keyword>
<dbReference type="PROSITE" id="PS00108">
    <property type="entry name" value="PROTEIN_KINASE_ST"/>
    <property type="match status" value="1"/>
</dbReference>
<evidence type="ECO:0000256" key="1">
    <source>
        <dbReference type="ARBA" id="ARBA00022679"/>
    </source>
</evidence>
<dbReference type="Gene3D" id="1.10.510.10">
    <property type="entry name" value="Transferase(Phosphotransferase) domain 1"/>
    <property type="match status" value="1"/>
</dbReference>
<evidence type="ECO:0000313" key="7">
    <source>
        <dbReference type="EMBL" id="QDU65031.1"/>
    </source>
</evidence>
<protein>
    <submittedName>
        <fullName evidence="7">Serine/threonine-protein kinase PknB</fullName>
        <ecNumber evidence="7">2.7.11.1</ecNumber>
    </submittedName>
</protein>
<dbReference type="PANTHER" id="PTHR43289:SF6">
    <property type="entry name" value="SERINE_THREONINE-PROTEIN KINASE NEKL-3"/>
    <property type="match status" value="1"/>
</dbReference>
<dbReference type="SMART" id="SM00220">
    <property type="entry name" value="S_TKc"/>
    <property type="match status" value="1"/>
</dbReference>
<feature type="transmembrane region" description="Helical" evidence="5">
    <location>
        <begin position="373"/>
        <end position="393"/>
    </location>
</feature>
<accession>A0A518BDG3</accession>
<evidence type="ECO:0000256" key="3">
    <source>
        <dbReference type="ARBA" id="ARBA00022777"/>
    </source>
</evidence>
<dbReference type="KEGG" id="pbap:Pla133_00940"/>
<evidence type="ECO:0000259" key="6">
    <source>
        <dbReference type="PROSITE" id="PS50011"/>
    </source>
</evidence>
<dbReference type="EC" id="2.7.11.1" evidence="7"/>
<organism evidence="7 8">
    <name type="scientific">Engelhardtia mirabilis</name>
    <dbReference type="NCBI Taxonomy" id="2528011"/>
    <lineage>
        <taxon>Bacteria</taxon>
        <taxon>Pseudomonadati</taxon>
        <taxon>Planctomycetota</taxon>
        <taxon>Planctomycetia</taxon>
        <taxon>Planctomycetia incertae sedis</taxon>
        <taxon>Engelhardtia</taxon>
    </lineage>
</organism>
<dbReference type="Proteomes" id="UP000316921">
    <property type="component" value="Chromosome"/>
</dbReference>
<evidence type="ECO:0000256" key="2">
    <source>
        <dbReference type="ARBA" id="ARBA00022741"/>
    </source>
</evidence>
<keyword evidence="5" id="KW-0472">Membrane</keyword>
<dbReference type="InterPro" id="IPR011009">
    <property type="entry name" value="Kinase-like_dom_sf"/>
</dbReference>
<dbReference type="AlphaFoldDB" id="A0A518BDG3"/>
<gene>
    <name evidence="7" type="primary">pknB_1</name>
    <name evidence="7" type="ORF">Pla133_00940</name>
</gene>
<dbReference type="SUPFAM" id="SSF50969">
    <property type="entry name" value="YVTN repeat-like/Quinoprotein amine dehydrogenase"/>
    <property type="match status" value="2"/>
</dbReference>
<evidence type="ECO:0000256" key="5">
    <source>
        <dbReference type="SAM" id="Phobius"/>
    </source>
</evidence>
<evidence type="ECO:0000313" key="8">
    <source>
        <dbReference type="Proteomes" id="UP000316921"/>
    </source>
</evidence>
<dbReference type="EMBL" id="CP036287">
    <property type="protein sequence ID" value="QDU65031.1"/>
    <property type="molecule type" value="Genomic_DNA"/>
</dbReference>
<sequence>MTEAQDTPTRDRVALRVLEALAADRAAGGLKSLDHYRSKFPGHADLVAREFADFGQPRPAEPGRSTVRRFGPYRLVELLGRGGQGAVYRAVDTRLGRSVALKLLPGTPLGDDDRPPSLLARELEALTRLDHPGVAGVLEAGTIDGSAFIATRFVPGETLAARLVRWREEGPPPVEQRVELVARIAEALAAAHGARVVHRDVKPSNVVLDTADRPVLIDFGLARTVDSNLPTMTVTGDVIGTPRYLAPERLAGRGGDDPRGDVWALGVLLFEVIALEPPFDGPTVEALARGIERDEPTPLRRLAASTVHGGLGLLGRDLDGVVAVALEKRIDRRYRDAGALARDLRRLLRGEPIEARPPGRLGRAARWMARNPALTAIFVLLGVLAAGAGLAAWKLDAVARSERSARFEAQAGVARADADRARLLLAGDAIGRFTAAGERLAGVGPALVELAAAGASLEHLDLPELHALRSDAVAALASMDLVERPTAELGGLGVVQVDPGGQVAVAMTIAPTSGRLVLEASSVDGDQDRSDCLEGIRTTSDLLAVGPGAELLAFRVDGQLVVEGSGRAAQALDLRGAARRAGLGDAATFPTVEWASFSSRAGVAAVLAAGAWALVDPASGECFAASRWDDGTYRFGVFSPDGDWFAAPGGGSTVLLVDVPAAQESSEYEPPEFDFGRGPVLAALPFAGPDRAPQLAVIIESERGFELLLADATGAGRTLVQLTGTGNGPPVIAVDPSGTVLAAVAGESLVVIRVADGRVLHRSYFEPVGGFEVFKLREASEGLELLVYRRSAALSRYLLTTPLVFEEPAAQPLEPSTDPGPLATHLLDPLGGELFDSRAGVRPKQVVFSDDPELPLDLGRPGVALRSPGGRPGDSVLAPAALPPRAASRQLMIGGPKLVGVVCVWERGRSEPLFSVEVEPLITGGALALAADGSLLAVSEITGRTRLFDVEAQRELLAFDLAPPAAARMEFAQDGDLVVLDAAGRTRRVRIDRLRQALGEIDLDW</sequence>
<feature type="domain" description="Protein kinase" evidence="6">
    <location>
        <begin position="73"/>
        <end position="348"/>
    </location>
</feature>
<dbReference type="InterPro" id="IPR011044">
    <property type="entry name" value="Quino_amine_DH_bsu"/>
</dbReference>
<dbReference type="InterPro" id="IPR000719">
    <property type="entry name" value="Prot_kinase_dom"/>
</dbReference>
<dbReference type="Pfam" id="PF00069">
    <property type="entry name" value="Pkinase"/>
    <property type="match status" value="1"/>
</dbReference>
<proteinExistence type="predicted"/>
<dbReference type="PANTHER" id="PTHR43289">
    <property type="entry name" value="MITOGEN-ACTIVATED PROTEIN KINASE KINASE KINASE 20-RELATED"/>
    <property type="match status" value="1"/>
</dbReference>
<dbReference type="GO" id="GO:0004674">
    <property type="term" value="F:protein serine/threonine kinase activity"/>
    <property type="evidence" value="ECO:0007669"/>
    <property type="project" value="UniProtKB-EC"/>
</dbReference>
<dbReference type="GO" id="GO:0005524">
    <property type="term" value="F:ATP binding"/>
    <property type="evidence" value="ECO:0007669"/>
    <property type="project" value="UniProtKB-KW"/>
</dbReference>
<dbReference type="RefSeq" id="WP_419191986.1">
    <property type="nucleotide sequence ID" value="NZ_CP036287.1"/>
</dbReference>
<keyword evidence="1 7" id="KW-0808">Transferase</keyword>
<keyword evidence="5" id="KW-1133">Transmembrane helix</keyword>
<reference evidence="7 8" key="1">
    <citation type="submission" date="2019-02" db="EMBL/GenBank/DDBJ databases">
        <title>Deep-cultivation of Planctomycetes and their phenomic and genomic characterization uncovers novel biology.</title>
        <authorList>
            <person name="Wiegand S."/>
            <person name="Jogler M."/>
            <person name="Boedeker C."/>
            <person name="Pinto D."/>
            <person name="Vollmers J."/>
            <person name="Rivas-Marin E."/>
            <person name="Kohn T."/>
            <person name="Peeters S.H."/>
            <person name="Heuer A."/>
            <person name="Rast P."/>
            <person name="Oberbeckmann S."/>
            <person name="Bunk B."/>
            <person name="Jeske O."/>
            <person name="Meyerdierks A."/>
            <person name="Storesund J.E."/>
            <person name="Kallscheuer N."/>
            <person name="Luecker S."/>
            <person name="Lage O.M."/>
            <person name="Pohl T."/>
            <person name="Merkel B.J."/>
            <person name="Hornburger P."/>
            <person name="Mueller R.-W."/>
            <person name="Bruemmer F."/>
            <person name="Labrenz M."/>
            <person name="Spormann A.M."/>
            <person name="Op den Camp H."/>
            <person name="Overmann J."/>
            <person name="Amann R."/>
            <person name="Jetten M.S.M."/>
            <person name="Mascher T."/>
            <person name="Medema M.H."/>
            <person name="Devos D.P."/>
            <person name="Kaster A.-K."/>
            <person name="Ovreas L."/>
            <person name="Rohde M."/>
            <person name="Galperin M.Y."/>
            <person name="Jogler C."/>
        </authorList>
    </citation>
    <scope>NUCLEOTIDE SEQUENCE [LARGE SCALE GENOMIC DNA]</scope>
    <source>
        <strain evidence="7 8">Pla133</strain>
    </source>
</reference>
<keyword evidence="5" id="KW-0812">Transmembrane</keyword>
<evidence type="ECO:0000256" key="4">
    <source>
        <dbReference type="ARBA" id="ARBA00022840"/>
    </source>
</evidence>
<name>A0A518BDG3_9BACT</name>
<dbReference type="InterPro" id="IPR008271">
    <property type="entry name" value="Ser/Thr_kinase_AS"/>
</dbReference>
<dbReference type="PROSITE" id="PS50011">
    <property type="entry name" value="PROTEIN_KINASE_DOM"/>
    <property type="match status" value="1"/>
</dbReference>
<dbReference type="Gene3D" id="3.30.200.20">
    <property type="entry name" value="Phosphorylase Kinase, domain 1"/>
    <property type="match status" value="1"/>
</dbReference>
<dbReference type="CDD" id="cd14014">
    <property type="entry name" value="STKc_PknB_like"/>
    <property type="match status" value="1"/>
</dbReference>
<dbReference type="SUPFAM" id="SSF56112">
    <property type="entry name" value="Protein kinase-like (PK-like)"/>
    <property type="match status" value="1"/>
</dbReference>